<evidence type="ECO:0000313" key="1">
    <source>
        <dbReference type="EMBL" id="MPL66185.1"/>
    </source>
</evidence>
<protein>
    <submittedName>
        <fullName evidence="1">Uncharacterized protein</fullName>
    </submittedName>
</protein>
<comment type="caution">
    <text evidence="1">The sequence shown here is derived from an EMBL/GenBank/DDBJ whole genome shotgun (WGS) entry which is preliminary data.</text>
</comment>
<accession>A0A644TGT4</accession>
<organism evidence="1">
    <name type="scientific">bioreactor metagenome</name>
    <dbReference type="NCBI Taxonomy" id="1076179"/>
    <lineage>
        <taxon>unclassified sequences</taxon>
        <taxon>metagenomes</taxon>
        <taxon>ecological metagenomes</taxon>
    </lineage>
</organism>
<reference evidence="1" key="1">
    <citation type="submission" date="2019-08" db="EMBL/GenBank/DDBJ databases">
        <authorList>
            <person name="Kucharzyk K."/>
            <person name="Murdoch R.W."/>
            <person name="Higgins S."/>
            <person name="Loffler F."/>
        </authorList>
    </citation>
    <scope>NUCLEOTIDE SEQUENCE</scope>
</reference>
<dbReference type="AlphaFoldDB" id="A0A644TGT4"/>
<name>A0A644TGT4_9ZZZZ</name>
<gene>
    <name evidence="1" type="ORF">SDC9_11854</name>
</gene>
<proteinExistence type="predicted"/>
<dbReference type="EMBL" id="VSSQ01000031">
    <property type="protein sequence ID" value="MPL66185.1"/>
    <property type="molecule type" value="Genomic_DNA"/>
</dbReference>
<sequence>MKKTVNLILLGIVMFNFSGCVKENQVLNTPTSTTNSIKRNVVKVEEVPLPYVKESKFIKILILPFENAENDIDYGGYIETKLESSKFIFSDSLKKKIIEEDTIGGI</sequence>